<dbReference type="GO" id="GO:0006508">
    <property type="term" value="P:proteolysis"/>
    <property type="evidence" value="ECO:0007669"/>
    <property type="project" value="InterPro"/>
</dbReference>
<dbReference type="GO" id="GO:0004252">
    <property type="term" value="F:serine-type endopeptidase activity"/>
    <property type="evidence" value="ECO:0007669"/>
    <property type="project" value="InterPro"/>
</dbReference>
<sequence length="410" mass="43177">MASPTIQIARVVKSVTDTQEQMVPAPPVDGVAPNRRHRIWALPLVAVGFIALAAVLLSSSFTASRFSSIKRPYALVPADAESVEPRMAITGAKRYAADGSILFVTIREPQLSLLSWLMVRRENDVQLMTFEDVNGSGTPQQQSTRGRRQMVSAKQAAEYVALSKLGYPIDLKPGNIVVDQIVCFKVNDEGTKCTEEAPSGKVLQPDDELISIDGTPIKTLDDLRPILARHKGGDEVEVSFNRPGKSGVQKGEVELIASPDDPTRVIVGFYPFDTTEVGAAPFPVSIDTAGIGGPSAGLAFTLTLIDELTPGELTGGNRVAVTGTIDVDGKVGPIGGLAQKASAVKQTGTKYFLVPASQSDDEIAAARAVAGNQVQIIPVGTIDEALAALTKLGGNGDRLGLPGKGFKPAS</sequence>
<dbReference type="SUPFAM" id="SSF54211">
    <property type="entry name" value="Ribosomal protein S5 domain 2-like"/>
    <property type="match status" value="1"/>
</dbReference>
<dbReference type="Pfam" id="PF05362">
    <property type="entry name" value="Lon_C"/>
    <property type="match status" value="1"/>
</dbReference>
<dbReference type="EMBL" id="CAFAAI010000359">
    <property type="protein sequence ID" value="CAB4813934.1"/>
    <property type="molecule type" value="Genomic_DNA"/>
</dbReference>
<dbReference type="GO" id="GO:0030163">
    <property type="term" value="P:protein catabolic process"/>
    <property type="evidence" value="ECO:0007669"/>
    <property type="project" value="InterPro"/>
</dbReference>
<evidence type="ECO:0000256" key="1">
    <source>
        <dbReference type="SAM" id="Phobius"/>
    </source>
</evidence>
<proteinExistence type="predicted"/>
<dbReference type="InterPro" id="IPR008269">
    <property type="entry name" value="Lon_proteolytic"/>
</dbReference>
<evidence type="ECO:0000313" key="3">
    <source>
        <dbReference type="EMBL" id="CAB4813934.1"/>
    </source>
</evidence>
<dbReference type="PROSITE" id="PS51786">
    <property type="entry name" value="LON_PROTEOLYTIC"/>
    <property type="match status" value="1"/>
</dbReference>
<dbReference type="PANTHER" id="PTHR10046">
    <property type="entry name" value="ATP DEPENDENT LON PROTEASE FAMILY MEMBER"/>
    <property type="match status" value="1"/>
</dbReference>
<evidence type="ECO:0000259" key="2">
    <source>
        <dbReference type="PROSITE" id="PS51786"/>
    </source>
</evidence>
<dbReference type="GO" id="GO:0004176">
    <property type="term" value="F:ATP-dependent peptidase activity"/>
    <property type="evidence" value="ECO:0007669"/>
    <property type="project" value="InterPro"/>
</dbReference>
<dbReference type="Gene3D" id="2.30.42.10">
    <property type="match status" value="1"/>
</dbReference>
<organism evidence="3">
    <name type="scientific">freshwater metagenome</name>
    <dbReference type="NCBI Taxonomy" id="449393"/>
    <lineage>
        <taxon>unclassified sequences</taxon>
        <taxon>metagenomes</taxon>
        <taxon>ecological metagenomes</taxon>
    </lineage>
</organism>
<dbReference type="GO" id="GO:0005524">
    <property type="term" value="F:ATP binding"/>
    <property type="evidence" value="ECO:0007669"/>
    <property type="project" value="InterPro"/>
</dbReference>
<dbReference type="InterPro" id="IPR001478">
    <property type="entry name" value="PDZ"/>
</dbReference>
<dbReference type="Gene3D" id="3.30.230.10">
    <property type="match status" value="1"/>
</dbReference>
<reference evidence="3" key="1">
    <citation type="submission" date="2020-05" db="EMBL/GenBank/DDBJ databases">
        <authorList>
            <person name="Chiriac C."/>
            <person name="Salcher M."/>
            <person name="Ghai R."/>
            <person name="Kavagutti S V."/>
        </authorList>
    </citation>
    <scope>NUCLEOTIDE SEQUENCE</scope>
</reference>
<dbReference type="Pfam" id="PF13180">
    <property type="entry name" value="PDZ_2"/>
    <property type="match status" value="1"/>
</dbReference>
<name>A0A6J6YZW8_9ZZZZ</name>
<keyword evidence="1" id="KW-0472">Membrane</keyword>
<feature type="transmembrane region" description="Helical" evidence="1">
    <location>
        <begin position="39"/>
        <end position="61"/>
    </location>
</feature>
<protein>
    <submittedName>
        <fullName evidence="3">Unannotated protein</fullName>
    </submittedName>
</protein>
<dbReference type="InterPro" id="IPR036034">
    <property type="entry name" value="PDZ_sf"/>
</dbReference>
<dbReference type="InterPro" id="IPR020568">
    <property type="entry name" value="Ribosomal_Su5_D2-typ_SF"/>
</dbReference>
<dbReference type="AlphaFoldDB" id="A0A6J6YZW8"/>
<gene>
    <name evidence="3" type="ORF">UFOPK2992_01759</name>
</gene>
<accession>A0A6J6YZW8</accession>
<keyword evidence="1" id="KW-0812">Transmembrane</keyword>
<feature type="domain" description="Lon proteolytic" evidence="2">
    <location>
        <begin position="291"/>
        <end position="392"/>
    </location>
</feature>
<dbReference type="InterPro" id="IPR014721">
    <property type="entry name" value="Ribsml_uS5_D2-typ_fold_subgr"/>
</dbReference>
<dbReference type="SUPFAM" id="SSF50156">
    <property type="entry name" value="PDZ domain-like"/>
    <property type="match status" value="1"/>
</dbReference>
<keyword evidence="1" id="KW-1133">Transmembrane helix</keyword>
<dbReference type="InterPro" id="IPR027065">
    <property type="entry name" value="Lon_Prtase"/>
</dbReference>